<dbReference type="AlphaFoldDB" id="A0A0E9XIP9"/>
<proteinExistence type="predicted"/>
<feature type="compositionally biased region" description="Polar residues" evidence="1">
    <location>
        <begin position="21"/>
        <end position="31"/>
    </location>
</feature>
<feature type="compositionally biased region" description="Basic residues" evidence="1">
    <location>
        <begin position="1"/>
        <end position="20"/>
    </location>
</feature>
<name>A0A0E9XIP9_ANGAN</name>
<evidence type="ECO:0000256" key="1">
    <source>
        <dbReference type="SAM" id="MobiDB-lite"/>
    </source>
</evidence>
<protein>
    <submittedName>
        <fullName evidence="2">Uncharacterized protein</fullName>
    </submittedName>
</protein>
<evidence type="ECO:0000313" key="2">
    <source>
        <dbReference type="EMBL" id="JAI01564.1"/>
    </source>
</evidence>
<feature type="region of interest" description="Disordered" evidence="1">
    <location>
        <begin position="1"/>
        <end position="31"/>
    </location>
</feature>
<accession>A0A0E9XIP9</accession>
<sequence length="31" mass="3561">MLRRQKRKLTASQTKTKKRTASSQTEKAANL</sequence>
<reference evidence="2" key="1">
    <citation type="submission" date="2014-11" db="EMBL/GenBank/DDBJ databases">
        <authorList>
            <person name="Amaro Gonzalez C."/>
        </authorList>
    </citation>
    <scope>NUCLEOTIDE SEQUENCE</scope>
</reference>
<reference evidence="2" key="2">
    <citation type="journal article" date="2015" name="Fish Shellfish Immunol.">
        <title>Early steps in the European eel (Anguilla anguilla)-Vibrio vulnificus interaction in the gills: Role of the RtxA13 toxin.</title>
        <authorList>
            <person name="Callol A."/>
            <person name="Pajuelo D."/>
            <person name="Ebbesson L."/>
            <person name="Teles M."/>
            <person name="MacKenzie S."/>
            <person name="Amaro C."/>
        </authorList>
    </citation>
    <scope>NUCLEOTIDE SEQUENCE</scope>
</reference>
<dbReference type="EMBL" id="GBXM01007014">
    <property type="protein sequence ID" value="JAI01564.1"/>
    <property type="molecule type" value="Transcribed_RNA"/>
</dbReference>
<organism evidence="2">
    <name type="scientific">Anguilla anguilla</name>
    <name type="common">European freshwater eel</name>
    <name type="synonym">Muraena anguilla</name>
    <dbReference type="NCBI Taxonomy" id="7936"/>
    <lineage>
        <taxon>Eukaryota</taxon>
        <taxon>Metazoa</taxon>
        <taxon>Chordata</taxon>
        <taxon>Craniata</taxon>
        <taxon>Vertebrata</taxon>
        <taxon>Euteleostomi</taxon>
        <taxon>Actinopterygii</taxon>
        <taxon>Neopterygii</taxon>
        <taxon>Teleostei</taxon>
        <taxon>Anguilliformes</taxon>
        <taxon>Anguillidae</taxon>
        <taxon>Anguilla</taxon>
    </lineage>
</organism>